<feature type="region of interest" description="Disordered" evidence="1">
    <location>
        <begin position="123"/>
        <end position="175"/>
    </location>
</feature>
<keyword evidence="2" id="KW-0472">Membrane</keyword>
<feature type="transmembrane region" description="Helical" evidence="2">
    <location>
        <begin position="177"/>
        <end position="196"/>
    </location>
</feature>
<keyword evidence="2" id="KW-0812">Transmembrane</keyword>
<dbReference type="Proteomes" id="UP000830115">
    <property type="component" value="Chromosome"/>
</dbReference>
<keyword evidence="2" id="KW-1133">Transmembrane helix</keyword>
<proteinExistence type="predicted"/>
<evidence type="ECO:0000256" key="3">
    <source>
        <dbReference type="SAM" id="SignalP"/>
    </source>
</evidence>
<evidence type="ECO:0008006" key="6">
    <source>
        <dbReference type="Google" id="ProtNLM"/>
    </source>
</evidence>
<dbReference type="RefSeq" id="WP_248862980.1">
    <property type="nucleotide sequence ID" value="NZ_CP086322.1"/>
</dbReference>
<evidence type="ECO:0000313" key="4">
    <source>
        <dbReference type="EMBL" id="UQA92122.1"/>
    </source>
</evidence>
<name>A0ABY4M3T7_9ACTN</name>
<keyword evidence="5" id="KW-1185">Reference proteome</keyword>
<feature type="chain" id="PRO_5046210745" description="LPXTG-motif cell wall-anchored protein" evidence="3">
    <location>
        <begin position="33"/>
        <end position="203"/>
    </location>
</feature>
<feature type="signal peptide" evidence="3">
    <location>
        <begin position="1"/>
        <end position="32"/>
    </location>
</feature>
<sequence>MRHPRSSRSSRLTPVAALAALLAVAPAPPASAHGDTIDIDIVTTQPADGRVRTVATWENDKDPVTESIAGTLSAVDVNGRSLGPLKLVPVPGEKATYTTEKALPPGRWKVTVDCGFPDLGHGEATVNVPAAGDKPTDNRTSPPADPPKDRQKDRPAAEASAQSADGHKAATSSSAPLWAGAAAAVALGGGAAFLIARRRRAGR</sequence>
<feature type="compositionally biased region" description="Basic and acidic residues" evidence="1">
    <location>
        <begin position="146"/>
        <end position="156"/>
    </location>
</feature>
<evidence type="ECO:0000256" key="2">
    <source>
        <dbReference type="SAM" id="Phobius"/>
    </source>
</evidence>
<dbReference type="EMBL" id="CP086322">
    <property type="protein sequence ID" value="UQA92122.1"/>
    <property type="molecule type" value="Genomic_DNA"/>
</dbReference>
<gene>
    <name evidence="4" type="ORF">K9S39_09925</name>
</gene>
<keyword evidence="3" id="KW-0732">Signal</keyword>
<organism evidence="4 5">
    <name type="scientific">Streptomyces halobius</name>
    <dbReference type="NCBI Taxonomy" id="2879846"/>
    <lineage>
        <taxon>Bacteria</taxon>
        <taxon>Bacillati</taxon>
        <taxon>Actinomycetota</taxon>
        <taxon>Actinomycetes</taxon>
        <taxon>Kitasatosporales</taxon>
        <taxon>Streptomycetaceae</taxon>
        <taxon>Streptomyces</taxon>
    </lineage>
</organism>
<accession>A0ABY4M3T7</accession>
<evidence type="ECO:0000256" key="1">
    <source>
        <dbReference type="SAM" id="MobiDB-lite"/>
    </source>
</evidence>
<reference evidence="4" key="1">
    <citation type="submission" date="2021-10" db="EMBL/GenBank/DDBJ databases">
        <title>Streptomyces nigrumlapis sp.nov.,an antimicrobial producing actinobacterium isolated from Black Gobi rocks.</title>
        <authorList>
            <person name="Wen Y."/>
            <person name="Zhang W."/>
            <person name="Liu X.G."/>
        </authorList>
    </citation>
    <scope>NUCLEOTIDE SEQUENCE</scope>
    <source>
        <strain evidence="4">ST13-2-2</strain>
    </source>
</reference>
<evidence type="ECO:0000313" key="5">
    <source>
        <dbReference type="Proteomes" id="UP000830115"/>
    </source>
</evidence>
<protein>
    <recommendedName>
        <fullName evidence="6">LPXTG-motif cell wall-anchored protein</fullName>
    </recommendedName>
</protein>